<keyword evidence="4" id="KW-0238">DNA-binding</keyword>
<evidence type="ECO:0000256" key="4">
    <source>
        <dbReference type="ARBA" id="ARBA00023125"/>
    </source>
</evidence>
<dbReference type="HOGENOM" id="CLU_013296_2_0_1"/>
<dbReference type="STRING" id="933388.S7ZLV5"/>
<evidence type="ECO:0000313" key="9">
    <source>
        <dbReference type="Proteomes" id="UP000019376"/>
    </source>
</evidence>
<dbReference type="GO" id="GO:0003677">
    <property type="term" value="F:DNA binding"/>
    <property type="evidence" value="ECO:0007669"/>
    <property type="project" value="UniProtKB-KW"/>
</dbReference>
<name>S7ZLV5_PENO1</name>
<dbReference type="eggNOG" id="ENOG502SH47">
    <property type="taxonomic scope" value="Eukaryota"/>
</dbReference>
<accession>S7ZLV5</accession>
<dbReference type="Proteomes" id="UP000019376">
    <property type="component" value="Unassembled WGS sequence"/>
</dbReference>
<dbReference type="InterPro" id="IPR036864">
    <property type="entry name" value="Zn2-C6_fun-type_DNA-bd_sf"/>
</dbReference>
<dbReference type="PhylomeDB" id="S7ZLV5"/>
<protein>
    <recommendedName>
        <fullName evidence="7">Zn(2)-C6 fungal-type domain-containing protein</fullName>
    </recommendedName>
</protein>
<dbReference type="SMART" id="SM00906">
    <property type="entry name" value="Fungal_trans"/>
    <property type="match status" value="1"/>
</dbReference>
<dbReference type="SMART" id="SM00066">
    <property type="entry name" value="GAL4"/>
    <property type="match status" value="1"/>
</dbReference>
<gene>
    <name evidence="8" type="ORF">PDE_04626</name>
</gene>
<dbReference type="InterPro" id="IPR050613">
    <property type="entry name" value="Sec_Metabolite_Reg"/>
</dbReference>
<dbReference type="Pfam" id="PF00172">
    <property type="entry name" value="Zn_clus"/>
    <property type="match status" value="1"/>
</dbReference>
<dbReference type="PROSITE" id="PS00463">
    <property type="entry name" value="ZN2_CY6_FUNGAL_1"/>
    <property type="match status" value="1"/>
</dbReference>
<dbReference type="OrthoDB" id="4898680at2759"/>
<dbReference type="GO" id="GO:0006351">
    <property type="term" value="P:DNA-templated transcription"/>
    <property type="evidence" value="ECO:0007669"/>
    <property type="project" value="InterPro"/>
</dbReference>
<dbReference type="GO" id="GO:0005634">
    <property type="term" value="C:nucleus"/>
    <property type="evidence" value="ECO:0007669"/>
    <property type="project" value="UniProtKB-SubCell"/>
</dbReference>
<evidence type="ECO:0000256" key="3">
    <source>
        <dbReference type="ARBA" id="ARBA00023015"/>
    </source>
</evidence>
<proteinExistence type="predicted"/>
<dbReference type="InterPro" id="IPR001138">
    <property type="entry name" value="Zn2Cys6_DnaBD"/>
</dbReference>
<dbReference type="EMBL" id="KB644412">
    <property type="protein sequence ID" value="EPS29676.1"/>
    <property type="molecule type" value="Genomic_DNA"/>
</dbReference>
<keyword evidence="6" id="KW-0539">Nucleus</keyword>
<dbReference type="CDD" id="cd12148">
    <property type="entry name" value="fungal_TF_MHR"/>
    <property type="match status" value="1"/>
</dbReference>
<organism evidence="8 9">
    <name type="scientific">Penicillium oxalicum (strain 114-2 / CGMCC 5302)</name>
    <name type="common">Penicillium decumbens</name>
    <dbReference type="NCBI Taxonomy" id="933388"/>
    <lineage>
        <taxon>Eukaryota</taxon>
        <taxon>Fungi</taxon>
        <taxon>Dikarya</taxon>
        <taxon>Ascomycota</taxon>
        <taxon>Pezizomycotina</taxon>
        <taxon>Eurotiomycetes</taxon>
        <taxon>Eurotiomycetidae</taxon>
        <taxon>Eurotiales</taxon>
        <taxon>Aspergillaceae</taxon>
        <taxon>Penicillium</taxon>
    </lineage>
</organism>
<dbReference type="PROSITE" id="PS50048">
    <property type="entry name" value="ZN2_CY6_FUNGAL_2"/>
    <property type="match status" value="1"/>
</dbReference>
<dbReference type="PANTHER" id="PTHR31001">
    <property type="entry name" value="UNCHARACTERIZED TRANSCRIPTIONAL REGULATORY PROTEIN"/>
    <property type="match status" value="1"/>
</dbReference>
<keyword evidence="2" id="KW-0479">Metal-binding</keyword>
<dbReference type="Pfam" id="PF04082">
    <property type="entry name" value="Fungal_trans"/>
    <property type="match status" value="1"/>
</dbReference>
<dbReference type="SUPFAM" id="SSF57701">
    <property type="entry name" value="Zn2/Cys6 DNA-binding domain"/>
    <property type="match status" value="1"/>
</dbReference>
<dbReference type="InterPro" id="IPR007219">
    <property type="entry name" value="XnlR_reg_dom"/>
</dbReference>
<dbReference type="Gene3D" id="4.10.240.10">
    <property type="entry name" value="Zn(2)-C6 fungal-type DNA-binding domain"/>
    <property type="match status" value="1"/>
</dbReference>
<dbReference type="PANTHER" id="PTHR31001:SF82">
    <property type="entry name" value="ZN(II)2CYS6 TRANSCRIPTION FACTOR (EUROFUNG)"/>
    <property type="match status" value="1"/>
</dbReference>
<dbReference type="AlphaFoldDB" id="S7ZLV5"/>
<evidence type="ECO:0000256" key="1">
    <source>
        <dbReference type="ARBA" id="ARBA00004123"/>
    </source>
</evidence>
<evidence type="ECO:0000259" key="7">
    <source>
        <dbReference type="PROSITE" id="PS50048"/>
    </source>
</evidence>
<dbReference type="GO" id="GO:0008270">
    <property type="term" value="F:zinc ion binding"/>
    <property type="evidence" value="ECO:0007669"/>
    <property type="project" value="InterPro"/>
</dbReference>
<keyword evidence="9" id="KW-1185">Reference proteome</keyword>
<keyword evidence="3" id="KW-0805">Transcription regulation</keyword>
<comment type="subcellular location">
    <subcellularLocation>
        <location evidence="1">Nucleus</location>
    </subcellularLocation>
</comment>
<feature type="domain" description="Zn(2)-C6 fungal-type" evidence="7">
    <location>
        <begin position="12"/>
        <end position="44"/>
    </location>
</feature>
<dbReference type="CDD" id="cd00067">
    <property type="entry name" value="GAL4"/>
    <property type="match status" value="1"/>
</dbReference>
<keyword evidence="5" id="KW-0804">Transcription</keyword>
<evidence type="ECO:0000313" key="8">
    <source>
        <dbReference type="EMBL" id="EPS29676.1"/>
    </source>
</evidence>
<dbReference type="GO" id="GO:0000981">
    <property type="term" value="F:DNA-binding transcription factor activity, RNA polymerase II-specific"/>
    <property type="evidence" value="ECO:0007669"/>
    <property type="project" value="InterPro"/>
</dbReference>
<reference evidence="8 9" key="1">
    <citation type="journal article" date="2013" name="PLoS ONE">
        <title>Genomic and secretomic analyses reveal unique features of the lignocellulolytic enzyme system of Penicillium decumbens.</title>
        <authorList>
            <person name="Liu G."/>
            <person name="Zhang L."/>
            <person name="Wei X."/>
            <person name="Zou G."/>
            <person name="Qin Y."/>
            <person name="Ma L."/>
            <person name="Li J."/>
            <person name="Zheng H."/>
            <person name="Wang S."/>
            <person name="Wang C."/>
            <person name="Xun L."/>
            <person name="Zhao G.-P."/>
            <person name="Zhou Z."/>
            <person name="Qu Y."/>
        </authorList>
    </citation>
    <scope>NUCLEOTIDE SEQUENCE [LARGE SCALE GENOMIC DNA]</scope>
    <source>
        <strain evidence="9">114-2 / CGMCC 5302</strain>
    </source>
</reference>
<evidence type="ECO:0000256" key="6">
    <source>
        <dbReference type="ARBA" id="ARBA00023242"/>
    </source>
</evidence>
<evidence type="ECO:0000256" key="5">
    <source>
        <dbReference type="ARBA" id="ARBA00023163"/>
    </source>
</evidence>
<sequence>MSARRRNGKPASCEPCRRDKVRCDHAVPICSRCQSRGISSRCLYHPAPMTRAKARRSHSVIEDVPFQRDVQASSITPARESAEATVIPNPIGHAPAEDTGSRSKPILAGYFGPTSFVSPLTDDIDLLAAEQGECDDENAQRVLPAYWTQKVTDILCSLGDFSIIESLLCEYYDLNQSAAIPAPLILNTIGPLKAMCEERVRIEDPEHAAHSLTIRVIQNTAKTLTIPPSTTGEEFHRLFTGPAIRLEILGVICSLAGRARKMGLARDKSESETSAVNFSRKMLAASDAALHICKMLTPLNDLTIWLIHENLLLTDKMNWSSSPKCWNRLGELSTDMFALGLHRESTRPNELPQLLVESRRRVFAAAYQLDKSIATFLGRPPRIPLRYSDCQMPLDLPDDAFLSNQVRLAYAPGDLDSANWNVHSVFQRSSWMRVRFIVSTFREEILELSLQNVTSQVVDLLNNISRRSRLAWEALPSHLRYTSQCWDKGYSVSACALLAVSYLAYLYNDLLIQRLLAGNENPRGTPALLSVSAEILCSVLALGTPKEQMADIVRSDFMWTVLLYGFPSASLLVKALQHQKRTGESFLYEGSRSALIRNLSVFISHLETIVRPDNSNYALFQRAAKIFSEIIDEVLEPEASFANGDVGVASFIDFDQMLSGGGLDFLNTLDCGVAHSQWLF</sequence>
<evidence type="ECO:0000256" key="2">
    <source>
        <dbReference type="ARBA" id="ARBA00022723"/>
    </source>
</evidence>